<dbReference type="SFLD" id="SFLDG01140">
    <property type="entry name" value="C2.B:_Phosphomannomutase_and_P"/>
    <property type="match status" value="1"/>
</dbReference>
<dbReference type="OrthoDB" id="9790031at2"/>
<dbReference type="CDD" id="cd07516">
    <property type="entry name" value="HAD_Pase"/>
    <property type="match status" value="1"/>
</dbReference>
<dbReference type="Gene3D" id="3.30.1240.10">
    <property type="match status" value="1"/>
</dbReference>
<dbReference type="Pfam" id="PF08282">
    <property type="entry name" value="Hydrolase_3"/>
    <property type="match status" value="1"/>
</dbReference>
<dbReference type="GO" id="GO:0005829">
    <property type="term" value="C:cytosol"/>
    <property type="evidence" value="ECO:0007669"/>
    <property type="project" value="TreeGrafter"/>
</dbReference>
<dbReference type="AlphaFoldDB" id="A0A0K9GP83"/>
<dbReference type="PANTHER" id="PTHR10000:SF8">
    <property type="entry name" value="HAD SUPERFAMILY HYDROLASE-LIKE, TYPE 3"/>
    <property type="match status" value="1"/>
</dbReference>
<dbReference type="Proteomes" id="UP000037146">
    <property type="component" value="Unassembled WGS sequence"/>
</dbReference>
<evidence type="ECO:0000313" key="2">
    <source>
        <dbReference type="Proteomes" id="UP000037146"/>
    </source>
</evidence>
<name>A0A0K9GP83_9BACI</name>
<dbReference type="SFLD" id="SFLDS00003">
    <property type="entry name" value="Haloacid_Dehalogenase"/>
    <property type="match status" value="1"/>
</dbReference>
<comment type="caution">
    <text evidence="1">The sequence shown here is derived from an EMBL/GenBank/DDBJ whole genome shotgun (WGS) entry which is preliminary data.</text>
</comment>
<dbReference type="InterPro" id="IPR000150">
    <property type="entry name" value="Cof"/>
</dbReference>
<dbReference type="NCBIfam" id="TIGR00099">
    <property type="entry name" value="Cof-subfamily"/>
    <property type="match status" value="1"/>
</dbReference>
<dbReference type="NCBIfam" id="TIGR01484">
    <property type="entry name" value="HAD-SF-IIB"/>
    <property type="match status" value="1"/>
</dbReference>
<dbReference type="GO" id="GO:0016791">
    <property type="term" value="F:phosphatase activity"/>
    <property type="evidence" value="ECO:0007669"/>
    <property type="project" value="TreeGrafter"/>
</dbReference>
<dbReference type="STRING" id="1679170.AC625_02175"/>
<dbReference type="Gene3D" id="3.40.50.1000">
    <property type="entry name" value="HAD superfamily/HAD-like"/>
    <property type="match status" value="1"/>
</dbReference>
<dbReference type="SUPFAM" id="SSF56784">
    <property type="entry name" value="HAD-like"/>
    <property type="match status" value="1"/>
</dbReference>
<dbReference type="RefSeq" id="WP_049679790.1">
    <property type="nucleotide sequence ID" value="NZ_LFZW01000001.1"/>
</dbReference>
<reference evidence="2" key="1">
    <citation type="submission" date="2015-07" db="EMBL/GenBank/DDBJ databases">
        <title>Genome sequencing project for genomic taxonomy and phylogenomics of Bacillus-like bacteria.</title>
        <authorList>
            <person name="Liu B."/>
            <person name="Wang J."/>
            <person name="Zhu Y."/>
            <person name="Liu G."/>
            <person name="Chen Q."/>
            <person name="Chen Z."/>
            <person name="Lan J."/>
            <person name="Che J."/>
            <person name="Ge C."/>
            <person name="Shi H."/>
            <person name="Pan Z."/>
            <person name="Liu X."/>
        </authorList>
    </citation>
    <scope>NUCLEOTIDE SEQUENCE [LARGE SCALE GENOMIC DNA]</scope>
    <source>
        <strain evidence="2">FJAT-27997</strain>
    </source>
</reference>
<accession>A0A0K9GP83</accession>
<dbReference type="PATRIC" id="fig|1679170.3.peg.425"/>
<evidence type="ECO:0000313" key="1">
    <source>
        <dbReference type="EMBL" id="KMY48465.1"/>
    </source>
</evidence>
<dbReference type="PANTHER" id="PTHR10000">
    <property type="entry name" value="PHOSPHOSERINE PHOSPHATASE"/>
    <property type="match status" value="1"/>
</dbReference>
<dbReference type="GO" id="GO:0000287">
    <property type="term" value="F:magnesium ion binding"/>
    <property type="evidence" value="ECO:0007669"/>
    <property type="project" value="TreeGrafter"/>
</dbReference>
<dbReference type="EMBL" id="LFZW01000001">
    <property type="protein sequence ID" value="KMY48465.1"/>
    <property type="molecule type" value="Genomic_DNA"/>
</dbReference>
<dbReference type="NCBIfam" id="NF007806">
    <property type="entry name" value="PRK10513.1"/>
    <property type="match status" value="1"/>
</dbReference>
<dbReference type="InterPro" id="IPR006379">
    <property type="entry name" value="HAD-SF_hydro_IIB"/>
</dbReference>
<protein>
    <submittedName>
        <fullName evidence="1">Sugar phosphatase</fullName>
    </submittedName>
</protein>
<dbReference type="PROSITE" id="PS01229">
    <property type="entry name" value="COF_2"/>
    <property type="match status" value="1"/>
</dbReference>
<keyword evidence="2" id="KW-1185">Reference proteome</keyword>
<organism evidence="1 2">
    <name type="scientific">Peribacillus loiseleuriae</name>
    <dbReference type="NCBI Taxonomy" id="1679170"/>
    <lineage>
        <taxon>Bacteria</taxon>
        <taxon>Bacillati</taxon>
        <taxon>Bacillota</taxon>
        <taxon>Bacilli</taxon>
        <taxon>Bacillales</taxon>
        <taxon>Bacillaceae</taxon>
        <taxon>Peribacillus</taxon>
    </lineage>
</organism>
<dbReference type="InterPro" id="IPR036412">
    <property type="entry name" value="HAD-like_sf"/>
</dbReference>
<gene>
    <name evidence="1" type="ORF">AC625_02175</name>
</gene>
<sequence>MYKIIAIDMDGTLLNDHHEVTADVRDALHRAKEQGVKIVLCSGRPIGGMRRYLKDLKLDEEEDYVIAYNGALVQNTHTNEIVSELSLGYEDLKLLYELSIELDTPMQFFDAENVYTPNTNISEYTVLESFINQIPLCYRKIEEIPTDILLPKIMFIDEPERLNKVIAAIPASIKEKYMMVQSTPYFLEILHPEVSKGNAVKKLAEKLGIKQQEVMSIGDNGNDLSMIEYAGCGVAMENAIPEVKKSANFQTRSNNENGVAYAIHELVLTR</sequence>
<dbReference type="SFLD" id="SFLDG01144">
    <property type="entry name" value="C2.B.4:_PGP_Like"/>
    <property type="match status" value="1"/>
</dbReference>
<proteinExistence type="predicted"/>
<dbReference type="PROSITE" id="PS01228">
    <property type="entry name" value="COF_1"/>
    <property type="match status" value="1"/>
</dbReference>
<dbReference type="InterPro" id="IPR023214">
    <property type="entry name" value="HAD_sf"/>
</dbReference>